<dbReference type="EMBL" id="CP008941">
    <property type="protein sequence ID" value="AIK96759.1"/>
    <property type="molecule type" value="Genomic_DNA"/>
</dbReference>
<dbReference type="CDD" id="cd00427">
    <property type="entry name" value="Ribosomal_L29_HIP"/>
    <property type="match status" value="1"/>
</dbReference>
<dbReference type="GO" id="GO:0003735">
    <property type="term" value="F:structural constituent of ribosome"/>
    <property type="evidence" value="ECO:0007669"/>
    <property type="project" value="InterPro"/>
</dbReference>
<proteinExistence type="inferred from homology"/>
<organism evidence="6 7">
    <name type="scientific">Candidatus Odyssella acanthamoebae</name>
    <dbReference type="NCBI Taxonomy" id="91604"/>
    <lineage>
        <taxon>Bacteria</taxon>
        <taxon>Pseudomonadati</taxon>
        <taxon>Pseudomonadota</taxon>
        <taxon>Alphaproteobacteria</taxon>
        <taxon>Holosporales</taxon>
        <taxon>Candidatus Paracaedibacteraceae</taxon>
        <taxon>Candidatus Odyssella</taxon>
    </lineage>
</organism>
<dbReference type="OrthoDB" id="9815192at2"/>
<dbReference type="SUPFAM" id="SSF46561">
    <property type="entry name" value="Ribosomal protein L29 (L29p)"/>
    <property type="match status" value="1"/>
</dbReference>
<dbReference type="AlphaFoldDB" id="A0A077AXN0"/>
<dbReference type="GO" id="GO:0006412">
    <property type="term" value="P:translation"/>
    <property type="evidence" value="ECO:0007669"/>
    <property type="project" value="UniProtKB-UniRule"/>
</dbReference>
<name>A0A077AXN0_9PROT</name>
<evidence type="ECO:0000313" key="6">
    <source>
        <dbReference type="EMBL" id="AIK96759.1"/>
    </source>
</evidence>
<keyword evidence="7" id="KW-1185">Reference proteome</keyword>
<protein>
    <recommendedName>
        <fullName evidence="4 5">Large ribosomal subunit protein uL29</fullName>
    </recommendedName>
</protein>
<keyword evidence="2 5" id="KW-0689">Ribosomal protein</keyword>
<evidence type="ECO:0000256" key="5">
    <source>
        <dbReference type="HAMAP-Rule" id="MF_00374"/>
    </source>
</evidence>
<dbReference type="InterPro" id="IPR001854">
    <property type="entry name" value="Ribosomal_uL29"/>
</dbReference>
<evidence type="ECO:0000256" key="3">
    <source>
        <dbReference type="ARBA" id="ARBA00023274"/>
    </source>
</evidence>
<dbReference type="InterPro" id="IPR036049">
    <property type="entry name" value="Ribosomal_uL29_sf"/>
</dbReference>
<dbReference type="KEGG" id="paca:ID47_08530"/>
<dbReference type="STRING" id="91604.ID47_08530"/>
<dbReference type="HAMAP" id="MF_00374">
    <property type="entry name" value="Ribosomal_uL29"/>
    <property type="match status" value="1"/>
</dbReference>
<dbReference type="HOGENOM" id="CLU_158491_1_0_5"/>
<dbReference type="NCBIfam" id="TIGR00012">
    <property type="entry name" value="L29"/>
    <property type="match status" value="1"/>
</dbReference>
<accession>A0A077AXN0</accession>
<evidence type="ECO:0000256" key="4">
    <source>
        <dbReference type="ARBA" id="ARBA00035204"/>
    </source>
</evidence>
<dbReference type="Pfam" id="PF00831">
    <property type="entry name" value="Ribosomal_L29"/>
    <property type="match status" value="1"/>
</dbReference>
<gene>
    <name evidence="5" type="primary">rpmC</name>
    <name evidence="6" type="ORF">ID47_08530</name>
</gene>
<dbReference type="GO" id="GO:0005840">
    <property type="term" value="C:ribosome"/>
    <property type="evidence" value="ECO:0007669"/>
    <property type="project" value="UniProtKB-KW"/>
</dbReference>
<evidence type="ECO:0000256" key="1">
    <source>
        <dbReference type="ARBA" id="ARBA00009254"/>
    </source>
</evidence>
<dbReference type="Gene3D" id="1.10.287.310">
    <property type="match status" value="1"/>
</dbReference>
<keyword evidence="3 5" id="KW-0687">Ribonucleoprotein</keyword>
<sequence length="63" mass="7350">MKKQDFNNKSVSELYDSLQSTKKELLGLRIQKSMGQLTNSSVIRKNRRDVARIMMHLAQKKVK</sequence>
<dbReference type="GO" id="GO:1990904">
    <property type="term" value="C:ribonucleoprotein complex"/>
    <property type="evidence" value="ECO:0007669"/>
    <property type="project" value="UniProtKB-KW"/>
</dbReference>
<comment type="similarity">
    <text evidence="1 5">Belongs to the universal ribosomal protein uL29 family.</text>
</comment>
<dbReference type="RefSeq" id="WP_038465438.1">
    <property type="nucleotide sequence ID" value="NZ_CP008941.1"/>
</dbReference>
<evidence type="ECO:0000256" key="2">
    <source>
        <dbReference type="ARBA" id="ARBA00022980"/>
    </source>
</evidence>
<dbReference type="Proteomes" id="UP000028926">
    <property type="component" value="Chromosome"/>
</dbReference>
<reference evidence="6 7" key="1">
    <citation type="submission" date="2014-07" db="EMBL/GenBank/DDBJ databases">
        <title>Comparative genomic insights into amoeba endosymbionts belonging to the families of Holosporaceae and Candidatus Midichloriaceae within Rickettsiales.</title>
        <authorList>
            <person name="Wang Z."/>
            <person name="Wu M."/>
        </authorList>
    </citation>
    <scope>NUCLEOTIDE SEQUENCE [LARGE SCALE GENOMIC DNA]</scope>
    <source>
        <strain evidence="6">PRA3</strain>
    </source>
</reference>
<evidence type="ECO:0000313" key="7">
    <source>
        <dbReference type="Proteomes" id="UP000028926"/>
    </source>
</evidence>